<dbReference type="PROSITE" id="PS50234">
    <property type="entry name" value="VWFA"/>
    <property type="match status" value="1"/>
</dbReference>
<gene>
    <name evidence="4" type="ORF">ACJMK2_017486</name>
</gene>
<dbReference type="InterPro" id="IPR036465">
    <property type="entry name" value="vWFA_dom_sf"/>
</dbReference>
<evidence type="ECO:0000256" key="1">
    <source>
        <dbReference type="SAM" id="Phobius"/>
    </source>
</evidence>
<evidence type="ECO:0000313" key="4">
    <source>
        <dbReference type="EMBL" id="KAL3846506.1"/>
    </source>
</evidence>
<dbReference type="InterPro" id="IPR002035">
    <property type="entry name" value="VWF_A"/>
</dbReference>
<dbReference type="Gene3D" id="3.40.50.410">
    <property type="entry name" value="von Willebrand factor, type A domain"/>
    <property type="match status" value="1"/>
</dbReference>
<dbReference type="InterPro" id="IPR013642">
    <property type="entry name" value="CLCA_N"/>
</dbReference>
<feature type="signal peptide" evidence="2">
    <location>
        <begin position="1"/>
        <end position="19"/>
    </location>
</feature>
<dbReference type="InterPro" id="IPR013783">
    <property type="entry name" value="Ig-like_fold"/>
</dbReference>
<name>A0ABD3UC43_SINWO</name>
<evidence type="ECO:0000256" key="2">
    <source>
        <dbReference type="SAM" id="SignalP"/>
    </source>
</evidence>
<keyword evidence="5" id="KW-1185">Reference proteome</keyword>
<evidence type="ECO:0000313" key="5">
    <source>
        <dbReference type="Proteomes" id="UP001634394"/>
    </source>
</evidence>
<feature type="chain" id="PRO_5044798963" description="VWFA domain-containing protein" evidence="2">
    <location>
        <begin position="20"/>
        <end position="1010"/>
    </location>
</feature>
<dbReference type="Gene3D" id="2.60.40.10">
    <property type="entry name" value="Immunoglobulins"/>
    <property type="match status" value="1"/>
</dbReference>
<keyword evidence="1" id="KW-0472">Membrane</keyword>
<proteinExistence type="predicted"/>
<dbReference type="SMART" id="SM00327">
    <property type="entry name" value="VWA"/>
    <property type="match status" value="1"/>
</dbReference>
<dbReference type="AlphaFoldDB" id="A0ABD3UC43"/>
<dbReference type="PANTHER" id="PTHR10579:SF177">
    <property type="entry name" value="CALCIUM-ACTIVATED CHLORIDE CHANNEL REGULATOR 4-LIKE PROTEIN"/>
    <property type="match status" value="1"/>
</dbReference>
<feature type="transmembrane region" description="Helical" evidence="1">
    <location>
        <begin position="912"/>
        <end position="935"/>
    </location>
</feature>
<dbReference type="PANTHER" id="PTHR10579">
    <property type="entry name" value="CALCIUM-ACTIVATED CHLORIDE CHANNEL REGULATOR"/>
    <property type="match status" value="1"/>
</dbReference>
<dbReference type="Pfam" id="PF08434">
    <property type="entry name" value="CLCA"/>
    <property type="match status" value="1"/>
</dbReference>
<comment type="caution">
    <text evidence="4">The sequence shown here is derived from an EMBL/GenBank/DDBJ whole genome shotgun (WGS) entry which is preliminary data.</text>
</comment>
<dbReference type="InterPro" id="IPR051266">
    <property type="entry name" value="CLCR"/>
</dbReference>
<evidence type="ECO:0000259" key="3">
    <source>
        <dbReference type="PROSITE" id="PS50234"/>
    </source>
</evidence>
<protein>
    <recommendedName>
        <fullName evidence="3">VWFA domain-containing protein</fullName>
    </recommendedName>
</protein>
<reference evidence="4 5" key="1">
    <citation type="submission" date="2024-11" db="EMBL/GenBank/DDBJ databases">
        <title>Chromosome-level genome assembly of the freshwater bivalve Anodonta woodiana.</title>
        <authorList>
            <person name="Chen X."/>
        </authorList>
    </citation>
    <scope>NUCLEOTIDE SEQUENCE [LARGE SCALE GENOMIC DNA]</scope>
    <source>
        <strain evidence="4">MN2024</strain>
        <tissue evidence="4">Gills</tissue>
    </source>
</reference>
<keyword evidence="1" id="KW-1133">Transmembrane helix</keyword>
<dbReference type="Pfam" id="PF00092">
    <property type="entry name" value="VWA"/>
    <property type="match status" value="1"/>
</dbReference>
<accession>A0ABD3UC43</accession>
<dbReference type="SUPFAM" id="SSF53300">
    <property type="entry name" value="vWA-like"/>
    <property type="match status" value="1"/>
</dbReference>
<keyword evidence="2" id="KW-0732">Signal</keyword>
<organism evidence="4 5">
    <name type="scientific">Sinanodonta woodiana</name>
    <name type="common">Chinese pond mussel</name>
    <name type="synonym">Anodonta woodiana</name>
    <dbReference type="NCBI Taxonomy" id="1069815"/>
    <lineage>
        <taxon>Eukaryota</taxon>
        <taxon>Metazoa</taxon>
        <taxon>Spiralia</taxon>
        <taxon>Lophotrochozoa</taxon>
        <taxon>Mollusca</taxon>
        <taxon>Bivalvia</taxon>
        <taxon>Autobranchia</taxon>
        <taxon>Heteroconchia</taxon>
        <taxon>Palaeoheterodonta</taxon>
        <taxon>Unionida</taxon>
        <taxon>Unionoidea</taxon>
        <taxon>Unionidae</taxon>
        <taxon>Unioninae</taxon>
        <taxon>Sinanodonta</taxon>
    </lineage>
</organism>
<dbReference type="Proteomes" id="UP001634394">
    <property type="component" value="Unassembled WGS sequence"/>
</dbReference>
<dbReference type="CDD" id="cd00198">
    <property type="entry name" value="vWFA"/>
    <property type="match status" value="1"/>
</dbReference>
<dbReference type="EMBL" id="JBJQND010000016">
    <property type="protein sequence ID" value="KAL3846506.1"/>
    <property type="molecule type" value="Genomic_DNA"/>
</dbReference>
<keyword evidence="1" id="KW-0812">Transmembrane</keyword>
<sequence>MKGFILIVIVISCCTGVFSKLELINNGYEGLYVVIGPEVKENYSLVSKIQAIIKNGSALLFKSTKQRAYIRNVTIIIPKTWSRRLVGSVISKPSSLDSEYILIDNPSSQYGRDPYVKGVVECGKPGTFMHLTPELLLMEDAEKTYGPWAHMFAHEWGHLRWGLFDEYKMSLNKAFNPYFYLDPVTKQYEPVVCTKNIKGQALVNCDTTKPCDLSKVNYLLPFECKYCPVGDQTAPVSLMGHSYITSVKNFCENDNDTAEEYRHITTVPNDQNRNCHHKSTWEIIREHTDFKGRNFAAYESTDTAPIFNIAYSGEKVRAFVLDVSGSMDILISSSKLSRIVEMKRTAQYIIDVLIQASSYLGIVSFSSSAQILANLTEIQNDTDRQYLTNIIMSLTAGGGTGIGQGLLMAKQLFDASGKGTHESEIILITDGEENVAPYIADVTDVLIKAGIVVHTISVTQSAQQNLKDLAQATGGTSLAFLEKQSVTFIDVFSQVIISGDAIPDKNTPETIIAYSKSAAANENYTEQFVIDYGLGKDTMLTVTSSSSSSPVIVTVVCPDGNKTHSTITSTGTLSIACGNNGTSTMPGSYSYSLSSAGDTNYNVYVTSSPRGSNADVIRARCWLSDTDVDFTSPSTIRLYADVEKGRSPVLNAIVTGMLIRGNGSSVNLTLHDTGKGADFLENDGLYTTYMYKDYFTGNGRYNMKIRVSSDGGTVTYSSASGQRAPIVPGAEEQISSMESTQPFMRSIIPNEIVVKNYISSAKDTSPPDAITDLRITNATTKAVLLEFTAPGEDFDLGQAQSYEMRASTSINTLVDNFDSGTLINTSNIVPKASGETEQLIFEGSKPGSSNDEAIWYVGIRAVDRNNNKARVSNIVTLGRAASFSITDNFTVIVNTDPNRQLEKEVNTLRTTIIIVVVVVVAALLGIVIGGLFLYLKIKRPGRVDMIDSGTTMKPTAPTSHFHYTRTAWKTQGEKQDKFMTSDPCKPKVSGISNVELSIVYAELGLNGKEQ</sequence>
<feature type="domain" description="VWFA" evidence="3">
    <location>
        <begin position="316"/>
        <end position="495"/>
    </location>
</feature>